<keyword evidence="1 6" id="KW-0853">WD repeat</keyword>
<feature type="compositionally biased region" description="Basic and acidic residues" evidence="7">
    <location>
        <begin position="25"/>
        <end position="38"/>
    </location>
</feature>
<feature type="repeat" description="WD" evidence="6">
    <location>
        <begin position="636"/>
        <end position="667"/>
    </location>
</feature>
<dbReference type="eggNOG" id="KOG0305">
    <property type="taxonomic scope" value="Eukaryota"/>
</dbReference>
<keyword evidence="4" id="KW-0498">Mitosis</keyword>
<reference evidence="8" key="1">
    <citation type="submission" date="2013-04" db="EMBL/GenBank/DDBJ databases">
        <title>The Genome Sequence of Fonticula alba ATCC 38817.</title>
        <authorList>
            <consortium name="The Broad Institute Genomics Platform"/>
            <person name="Russ C."/>
            <person name="Cuomo C."/>
            <person name="Burger G."/>
            <person name="Gray M.W."/>
            <person name="Holland P.W.H."/>
            <person name="King N."/>
            <person name="Lang F.B.F."/>
            <person name="Roger A.J."/>
            <person name="Ruiz-Trillo I."/>
            <person name="Brown M."/>
            <person name="Walker B."/>
            <person name="Young S."/>
            <person name="Zeng Q."/>
            <person name="Gargeya S."/>
            <person name="Fitzgerald M."/>
            <person name="Haas B."/>
            <person name="Abouelleil A."/>
            <person name="Allen A.W."/>
            <person name="Alvarado L."/>
            <person name="Arachchi H.M."/>
            <person name="Berlin A.M."/>
            <person name="Chapman S.B."/>
            <person name="Gainer-Dewar J."/>
            <person name="Goldberg J."/>
            <person name="Griggs A."/>
            <person name="Gujja S."/>
            <person name="Hansen M."/>
            <person name="Howarth C."/>
            <person name="Imamovic A."/>
            <person name="Ireland A."/>
            <person name="Larimer J."/>
            <person name="McCowan C."/>
            <person name="Murphy C."/>
            <person name="Pearson M."/>
            <person name="Poon T.W."/>
            <person name="Priest M."/>
            <person name="Roberts A."/>
            <person name="Saif S."/>
            <person name="Shea T."/>
            <person name="Sisk P."/>
            <person name="Sykes S."/>
            <person name="Wortman J."/>
            <person name="Nusbaum C."/>
            <person name="Birren B."/>
        </authorList>
    </citation>
    <scope>NUCLEOTIDE SEQUENCE [LARGE SCALE GENOMIC DNA]</scope>
    <source>
        <strain evidence="8">ATCC 38817</strain>
    </source>
</reference>
<evidence type="ECO:0008006" key="10">
    <source>
        <dbReference type="Google" id="ProtNLM"/>
    </source>
</evidence>
<dbReference type="InterPro" id="IPR001680">
    <property type="entry name" value="WD40_rpt"/>
</dbReference>
<organism evidence="8">
    <name type="scientific">Fonticula alba</name>
    <name type="common">Slime mold</name>
    <dbReference type="NCBI Taxonomy" id="691883"/>
    <lineage>
        <taxon>Eukaryota</taxon>
        <taxon>Rotosphaerida</taxon>
        <taxon>Fonticulaceae</taxon>
        <taxon>Fonticula</taxon>
    </lineage>
</organism>
<gene>
    <name evidence="8" type="ORF">H696_03424</name>
</gene>
<dbReference type="EMBL" id="KB932205">
    <property type="protein sequence ID" value="KCV69959.1"/>
    <property type="molecule type" value="Genomic_DNA"/>
</dbReference>
<protein>
    <recommendedName>
        <fullName evidence="10">Anaphase-promoting complex subunit 4 WD40 domain-containing protein</fullName>
    </recommendedName>
</protein>
<feature type="region of interest" description="Disordered" evidence="7">
    <location>
        <begin position="232"/>
        <end position="255"/>
    </location>
</feature>
<evidence type="ECO:0000256" key="1">
    <source>
        <dbReference type="ARBA" id="ARBA00022574"/>
    </source>
</evidence>
<evidence type="ECO:0000256" key="5">
    <source>
        <dbReference type="ARBA" id="ARBA00023306"/>
    </source>
</evidence>
<dbReference type="PANTHER" id="PTHR19918">
    <property type="entry name" value="CELL DIVISION CYCLE 20 CDC20 FIZZY -RELATED"/>
    <property type="match status" value="1"/>
</dbReference>
<evidence type="ECO:0000256" key="7">
    <source>
        <dbReference type="SAM" id="MobiDB-lite"/>
    </source>
</evidence>
<name>A0A058Z6S7_FONAL</name>
<dbReference type="GO" id="GO:1905786">
    <property type="term" value="P:positive regulation of anaphase-promoting complex-dependent catabolic process"/>
    <property type="evidence" value="ECO:0007669"/>
    <property type="project" value="TreeGrafter"/>
</dbReference>
<dbReference type="SMART" id="SM00320">
    <property type="entry name" value="WD40"/>
    <property type="match status" value="4"/>
</dbReference>
<evidence type="ECO:0000256" key="3">
    <source>
        <dbReference type="ARBA" id="ARBA00022737"/>
    </source>
</evidence>
<dbReference type="PANTHER" id="PTHR19918:SF8">
    <property type="entry name" value="FI02843P"/>
    <property type="match status" value="1"/>
</dbReference>
<dbReference type="InterPro" id="IPR033010">
    <property type="entry name" value="Cdc20/Fizzy"/>
</dbReference>
<feature type="repeat" description="WD" evidence="6">
    <location>
        <begin position="432"/>
        <end position="457"/>
    </location>
</feature>
<dbReference type="AlphaFoldDB" id="A0A058Z6S7"/>
<proteinExistence type="predicted"/>
<keyword evidence="3" id="KW-0677">Repeat</keyword>
<keyword evidence="9" id="KW-1185">Reference proteome</keyword>
<dbReference type="InterPro" id="IPR036322">
    <property type="entry name" value="WD40_repeat_dom_sf"/>
</dbReference>
<evidence type="ECO:0000313" key="9">
    <source>
        <dbReference type="Proteomes" id="UP000030693"/>
    </source>
</evidence>
<dbReference type="SUPFAM" id="SSF50978">
    <property type="entry name" value="WD40 repeat-like"/>
    <property type="match status" value="1"/>
</dbReference>
<dbReference type="Gene3D" id="2.130.10.10">
    <property type="entry name" value="YVTN repeat-like/Quinoprotein amine dehydrogenase"/>
    <property type="match status" value="2"/>
</dbReference>
<dbReference type="RefSeq" id="XP_009495565.1">
    <property type="nucleotide sequence ID" value="XM_009497290.1"/>
</dbReference>
<evidence type="ECO:0000256" key="6">
    <source>
        <dbReference type="PROSITE-ProRule" id="PRU00221"/>
    </source>
</evidence>
<dbReference type="Pfam" id="PF00400">
    <property type="entry name" value="WD40"/>
    <property type="match status" value="2"/>
</dbReference>
<dbReference type="GO" id="GO:0010997">
    <property type="term" value="F:anaphase-promoting complex binding"/>
    <property type="evidence" value="ECO:0007669"/>
    <property type="project" value="InterPro"/>
</dbReference>
<keyword evidence="2" id="KW-0132">Cell division</keyword>
<dbReference type="GeneID" id="20528149"/>
<dbReference type="STRING" id="691883.A0A058Z6S7"/>
<dbReference type="GO" id="GO:0051301">
    <property type="term" value="P:cell division"/>
    <property type="evidence" value="ECO:0007669"/>
    <property type="project" value="UniProtKB-KW"/>
</dbReference>
<dbReference type="InterPro" id="IPR015943">
    <property type="entry name" value="WD40/YVTN_repeat-like_dom_sf"/>
</dbReference>
<dbReference type="OrthoDB" id="10263272at2759"/>
<dbReference type="PROSITE" id="PS50294">
    <property type="entry name" value="WD_REPEATS_REGION"/>
    <property type="match status" value="1"/>
</dbReference>
<dbReference type="GO" id="GO:0031145">
    <property type="term" value="P:anaphase-promoting complex-dependent catabolic process"/>
    <property type="evidence" value="ECO:0007669"/>
    <property type="project" value="TreeGrafter"/>
</dbReference>
<feature type="region of interest" description="Disordered" evidence="7">
    <location>
        <begin position="1"/>
        <end position="43"/>
    </location>
</feature>
<dbReference type="Proteomes" id="UP000030693">
    <property type="component" value="Unassembled WGS sequence"/>
</dbReference>
<sequence>MDLDDENYPRPRRPRPSGGLLGPVDRPDGDLAHHDRYLPGRTIDNDPDSVYYRVLHHPGPVTTPATAGAAAAGGPSRAALGSGAGPIGIGGSSAGPLSAVSASLPPLAGMTALSPGRSHYQKRILSLVGLERRRSILNYRLEGEFSLPVAALSGSSSTELELSGPVRLPSVGEKRAREVAAFHAVAAAVAIPGGRPGNSGGGGGGGGGSIGTGAGTGAYATAADAVLRSAQRRPGAGLSRRGPSGRALSGAESAGIARSVPAHPEKVLDLPDLVDDFYLNLLDWSMTDDIAIALARSVFVWNAGTGSAVELLNLADCSAGESALGNYVSALRWAPWSGPGGGPTTLAMATARGGLQLWDAAAGCMTADLSPSLGLGSCPSDADLGAHRIGVLSWNGAVLSAGTRQGRLLHIDTRAARGLISSTVGSHGGMEVCGLQWSPDGARLASGGNDNSLLIWEAASALSTSPALLYDHAAKRSRRGPPRSATGQVAWIIPDSRLVAATAGGRSLSIGGRMLLPGATPGAAGGPASAAPAPLPAPNVEYGQPIMRVPYRAAVRALAWCPWKPSLLAAGGGQADRTIRLVDASTGAVVSSTETGSQVCALGWSEDYQELISTHGYPSNQITLWHYPDMRPVAELRRHTQRVLHMALSPDGQMVATASPDETLCLWRCFELARPLPVPGARHADSGLDRVSAIGAARLQTKVSGVLGFGPPDTGVGGPGFGGFSSFVADPTGDGTAPALRTARDLHSSVVFR</sequence>
<dbReference type="GO" id="GO:1990757">
    <property type="term" value="F:ubiquitin ligase activator activity"/>
    <property type="evidence" value="ECO:0007669"/>
    <property type="project" value="TreeGrafter"/>
</dbReference>
<keyword evidence="5" id="KW-0131">Cell cycle</keyword>
<accession>A0A058Z6S7</accession>
<dbReference type="GO" id="GO:0005680">
    <property type="term" value="C:anaphase-promoting complex"/>
    <property type="evidence" value="ECO:0007669"/>
    <property type="project" value="TreeGrafter"/>
</dbReference>
<dbReference type="PROSITE" id="PS50082">
    <property type="entry name" value="WD_REPEATS_2"/>
    <property type="match status" value="2"/>
</dbReference>
<evidence type="ECO:0000256" key="4">
    <source>
        <dbReference type="ARBA" id="ARBA00022776"/>
    </source>
</evidence>
<evidence type="ECO:0000256" key="2">
    <source>
        <dbReference type="ARBA" id="ARBA00022618"/>
    </source>
</evidence>
<evidence type="ECO:0000313" key="8">
    <source>
        <dbReference type="EMBL" id="KCV69959.1"/>
    </source>
</evidence>